<name>A0ABW5WUF3_9STAP</name>
<dbReference type="InterPro" id="IPR046342">
    <property type="entry name" value="CBS_dom_sf"/>
</dbReference>
<feature type="domain" description="CBS" evidence="1">
    <location>
        <begin position="260"/>
        <end position="297"/>
    </location>
</feature>
<dbReference type="InterPro" id="IPR036388">
    <property type="entry name" value="WH-like_DNA-bd_sf"/>
</dbReference>
<keyword evidence="4" id="KW-1185">Reference proteome</keyword>
<dbReference type="Gene3D" id="3.10.580.10">
    <property type="entry name" value="CBS-domain"/>
    <property type="match status" value="1"/>
</dbReference>
<dbReference type="InterPro" id="IPR028979">
    <property type="entry name" value="Ser_kin/Pase_Hpr-like_N_sf"/>
</dbReference>
<dbReference type="Pfam" id="PF07085">
    <property type="entry name" value="DRTGG"/>
    <property type="match status" value="1"/>
</dbReference>
<gene>
    <name evidence="3" type="ORF">ACFSX4_01330</name>
</gene>
<proteinExistence type="predicted"/>
<dbReference type="Proteomes" id="UP001597519">
    <property type="component" value="Unassembled WGS sequence"/>
</dbReference>
<organism evidence="3 4">
    <name type="scientific">Corticicoccus populi</name>
    <dbReference type="NCBI Taxonomy" id="1812821"/>
    <lineage>
        <taxon>Bacteria</taxon>
        <taxon>Bacillati</taxon>
        <taxon>Bacillota</taxon>
        <taxon>Bacilli</taxon>
        <taxon>Bacillales</taxon>
        <taxon>Staphylococcaceae</taxon>
        <taxon>Corticicoccus</taxon>
    </lineage>
</organism>
<sequence length="421" mass="47383">MAKSKHNVILEYIEKLPEGAKISVRQISSYLNVSEGTSYRAIKSAEKDGIVKTIERVGTIRVIRNEDHLDGHLTFNQVNRVIQGQVLTGTSFLEREITRFVIGAMAAEEIESYLESGAILIVGNREEAQYTAIENGAGILITGGFGASEEIIKRAEASKLPVISTSYDTFSVASVIQRELYSLSLSNSLTTAKDLMIKQNDYSFDIEKSRYRYTAMDKVTLLIHEDKYLGAVKSSDLKMIDASNYQGFLIPDIEASSISTLQRIRQIMSWQQLNIVPVVEDSRLLGIVHRRDVFKNVETPKLEANVSTDELVSRNIMIEENKIHITVMSFMTDELGTMTQGSHMDLIERAVKAVLSNYDINSYHIDSMNVMNLKLIQLNQELILEGQVIDIGDQFIRLEVVTASDEVVYSKVSMLVQYYKK</sequence>
<evidence type="ECO:0000259" key="2">
    <source>
        <dbReference type="Pfam" id="PF07085"/>
    </source>
</evidence>
<evidence type="ECO:0000313" key="3">
    <source>
        <dbReference type="EMBL" id="MFD2829089.1"/>
    </source>
</evidence>
<accession>A0ABW5WUF3</accession>
<dbReference type="EMBL" id="JBHUOQ010000001">
    <property type="protein sequence ID" value="MFD2829089.1"/>
    <property type="molecule type" value="Genomic_DNA"/>
</dbReference>
<dbReference type="Pfam" id="PF00571">
    <property type="entry name" value="CBS"/>
    <property type="match status" value="1"/>
</dbReference>
<dbReference type="InterPro" id="IPR000644">
    <property type="entry name" value="CBS_dom"/>
</dbReference>
<reference evidence="4" key="1">
    <citation type="journal article" date="2019" name="Int. J. Syst. Evol. Microbiol.">
        <title>The Global Catalogue of Microorganisms (GCM) 10K type strain sequencing project: providing services to taxonomists for standard genome sequencing and annotation.</title>
        <authorList>
            <consortium name="The Broad Institute Genomics Platform"/>
            <consortium name="The Broad Institute Genome Sequencing Center for Infectious Disease"/>
            <person name="Wu L."/>
            <person name="Ma J."/>
        </authorList>
    </citation>
    <scope>NUCLEOTIDE SEQUENCE [LARGE SCALE GENOMIC DNA]</scope>
    <source>
        <strain evidence="4">KCTC 33575</strain>
    </source>
</reference>
<protein>
    <submittedName>
        <fullName evidence="3">DRTGG domain-containing protein</fullName>
    </submittedName>
</protein>
<evidence type="ECO:0000259" key="1">
    <source>
        <dbReference type="Pfam" id="PF00571"/>
    </source>
</evidence>
<dbReference type="SUPFAM" id="SSF75138">
    <property type="entry name" value="HprK N-terminal domain-like"/>
    <property type="match status" value="1"/>
</dbReference>
<dbReference type="InterPro" id="IPR010766">
    <property type="entry name" value="DRTGG"/>
</dbReference>
<dbReference type="RefSeq" id="WP_377770780.1">
    <property type="nucleotide sequence ID" value="NZ_JBHUOQ010000001.1"/>
</dbReference>
<comment type="caution">
    <text evidence="3">The sequence shown here is derived from an EMBL/GenBank/DDBJ whole genome shotgun (WGS) entry which is preliminary data.</text>
</comment>
<feature type="domain" description="DRTGG" evidence="2">
    <location>
        <begin position="78"/>
        <end position="178"/>
    </location>
</feature>
<dbReference type="Gene3D" id="3.40.1390.20">
    <property type="entry name" value="HprK N-terminal domain-like"/>
    <property type="match status" value="1"/>
</dbReference>
<evidence type="ECO:0000313" key="4">
    <source>
        <dbReference type="Proteomes" id="UP001597519"/>
    </source>
</evidence>
<dbReference type="SUPFAM" id="SSF54631">
    <property type="entry name" value="CBS-domain pair"/>
    <property type="match status" value="1"/>
</dbReference>
<dbReference type="Gene3D" id="1.10.10.10">
    <property type="entry name" value="Winged helix-like DNA-binding domain superfamily/Winged helix DNA-binding domain"/>
    <property type="match status" value="1"/>
</dbReference>